<evidence type="ECO:0000313" key="3">
    <source>
        <dbReference type="Proteomes" id="UP000321412"/>
    </source>
</evidence>
<feature type="domain" description="CRISPR system ring nuclease SSO1393-like" evidence="1">
    <location>
        <begin position="77"/>
        <end position="214"/>
    </location>
</feature>
<proteinExistence type="predicted"/>
<protein>
    <recommendedName>
        <fullName evidence="1">CRISPR system ring nuclease SSO1393-like domain-containing protein</fullName>
    </recommendedName>
</protein>
<evidence type="ECO:0000259" key="1">
    <source>
        <dbReference type="Pfam" id="PF09651"/>
    </source>
</evidence>
<reference evidence="2 3" key="1">
    <citation type="submission" date="2019-08" db="EMBL/GenBank/DDBJ databases">
        <title>Bradymonadales sp. TMQ4.</title>
        <authorList>
            <person name="Liang Q."/>
        </authorList>
    </citation>
    <scope>NUCLEOTIDE SEQUENCE [LARGE SCALE GENOMIC DNA]</scope>
    <source>
        <strain evidence="2 3">TMQ4</strain>
    </source>
</reference>
<dbReference type="AlphaFoldDB" id="A0A5C6X8T4"/>
<name>A0A5C6X8T4_9DELT</name>
<keyword evidence="3" id="KW-1185">Reference proteome</keyword>
<sequence length="405" mass="45247">MELFMPYYWLIANTGTSILNNYKRSLSEDARATFEASLSTLVKTQEPRSILEKTGHQNPARALIEAIRDWAVETSYGASAEINSTLRILESRGDDQLLECHLLSSDTVDGVIAARGVELALNALFAARGVKDVAITSHRIEGLRVDSASAFRRKGLPKYIDTVYRILRDAGGYDMVFNPTGGFKSLVPYLSLIAMLEGAETRYIFEHSDELLSLMPLPISIDPSMESAAIPVLRQSSGPGLSAREIEADLDLSEPLYTSSYASLWDEFEEDVYIPSGLGQILLNRAPEPSTDIYLSRVAQKDLKRIGEEGKRAITPGIDALRDPHQLKSKLHGQYSPEKTDCQCLGYGNMAYRIYFRTRDEEDRIDVVRIFLNGNTEHARKDRLTDSKGIWYDPDADYVSYADLA</sequence>
<organism evidence="2 3">
    <name type="scientific">Lujinxingia vulgaris</name>
    <dbReference type="NCBI Taxonomy" id="2600176"/>
    <lineage>
        <taxon>Bacteria</taxon>
        <taxon>Deltaproteobacteria</taxon>
        <taxon>Bradymonadales</taxon>
        <taxon>Lujinxingiaceae</taxon>
        <taxon>Lujinxingia</taxon>
    </lineage>
</organism>
<dbReference type="EMBL" id="VOSM01000005">
    <property type="protein sequence ID" value="TXD36742.1"/>
    <property type="molecule type" value="Genomic_DNA"/>
</dbReference>
<dbReference type="Gene3D" id="3.40.50.10770">
    <property type="entry name" value="Hypothetical protein VC1899 like domain (Restriction endonuclease-like)"/>
    <property type="match status" value="1"/>
</dbReference>
<gene>
    <name evidence="2" type="ORF">FRC98_13020</name>
</gene>
<accession>A0A5C6X8T4</accession>
<evidence type="ECO:0000313" key="2">
    <source>
        <dbReference type="EMBL" id="TXD36742.1"/>
    </source>
</evidence>
<dbReference type="InterPro" id="IPR013442">
    <property type="entry name" value="SSO1393-like"/>
</dbReference>
<dbReference type="Proteomes" id="UP000321412">
    <property type="component" value="Unassembled WGS sequence"/>
</dbReference>
<comment type="caution">
    <text evidence="2">The sequence shown here is derived from an EMBL/GenBank/DDBJ whole genome shotgun (WGS) entry which is preliminary data.</text>
</comment>
<dbReference type="Pfam" id="PF09651">
    <property type="entry name" value="Cas_APE2256"/>
    <property type="match status" value="1"/>
</dbReference>
<dbReference type="OrthoDB" id="9772362at2"/>